<dbReference type="RefSeq" id="WP_379928518.1">
    <property type="nucleotide sequence ID" value="NZ_JBHUMM010000009.1"/>
</dbReference>
<dbReference type="EMBL" id="JBHUMM010000009">
    <property type="protein sequence ID" value="MFD2671086.1"/>
    <property type="molecule type" value="Genomic_DNA"/>
</dbReference>
<accession>A0ABW5R7U9</accession>
<comment type="caution">
    <text evidence="3">The sequence shown here is derived from an EMBL/GenBank/DDBJ whole genome shotgun (WGS) entry which is preliminary data.</text>
</comment>
<dbReference type="PROSITE" id="PS51257">
    <property type="entry name" value="PROKAR_LIPOPROTEIN"/>
    <property type="match status" value="1"/>
</dbReference>
<proteinExistence type="predicted"/>
<feature type="compositionally biased region" description="Polar residues" evidence="1">
    <location>
        <begin position="169"/>
        <end position="186"/>
    </location>
</feature>
<dbReference type="Pfam" id="PF14478">
    <property type="entry name" value="DUF4430"/>
    <property type="match status" value="1"/>
</dbReference>
<feature type="compositionally biased region" description="Low complexity" evidence="1">
    <location>
        <begin position="58"/>
        <end position="83"/>
    </location>
</feature>
<feature type="domain" description="Transcobalamin-like C-terminal" evidence="2">
    <location>
        <begin position="236"/>
        <end position="312"/>
    </location>
</feature>
<evidence type="ECO:0000313" key="4">
    <source>
        <dbReference type="Proteomes" id="UP001597497"/>
    </source>
</evidence>
<sequence>MNERRINEKSVKTSLTNRMGWLTGVLLLVLLLSACGVKDQTTIPANVESTPPNAQTQAAESPSDPASESPVETQSESSTTDTEPVQSADEWTNDSDHKDVGKQADAERSDTRSEEKDQSPSDQQRFAGSASSAGSTASSGSKGSSGSSGSSESLGSSGSSGSSETSKSNSDQNTPESNRYSSTPVTSDKPAASTAAPQKPAGESSKQAQTEPQVALMIQGLDGEEILNVQVEIEDGDSVLDVLKRETKARRIQMEYRGRGALAYVEGIDNLYEFDHGPTSGWTYTVNGDDIDKSAGTMELSPGDTIEWRYTKEAKAS</sequence>
<feature type="compositionally biased region" description="Low complexity" evidence="1">
    <location>
        <begin position="127"/>
        <end position="168"/>
    </location>
</feature>
<keyword evidence="4" id="KW-1185">Reference proteome</keyword>
<evidence type="ECO:0000256" key="1">
    <source>
        <dbReference type="SAM" id="MobiDB-lite"/>
    </source>
</evidence>
<dbReference type="Gene3D" id="2.170.130.30">
    <property type="match status" value="1"/>
</dbReference>
<evidence type="ECO:0000313" key="3">
    <source>
        <dbReference type="EMBL" id="MFD2671086.1"/>
    </source>
</evidence>
<feature type="compositionally biased region" description="Basic and acidic residues" evidence="1">
    <location>
        <begin position="94"/>
        <end position="119"/>
    </location>
</feature>
<dbReference type="InterPro" id="IPR027954">
    <property type="entry name" value="Transcobalamin-like_C"/>
</dbReference>
<protein>
    <submittedName>
        <fullName evidence="3">DUF4430 domain-containing protein</fullName>
    </submittedName>
</protein>
<name>A0ABW5R7U9_9BACL</name>
<organism evidence="3 4">
    <name type="scientific">Marinicrinis sediminis</name>
    <dbReference type="NCBI Taxonomy" id="1652465"/>
    <lineage>
        <taxon>Bacteria</taxon>
        <taxon>Bacillati</taxon>
        <taxon>Bacillota</taxon>
        <taxon>Bacilli</taxon>
        <taxon>Bacillales</taxon>
        <taxon>Paenibacillaceae</taxon>
    </lineage>
</organism>
<dbReference type="Proteomes" id="UP001597497">
    <property type="component" value="Unassembled WGS sequence"/>
</dbReference>
<feature type="region of interest" description="Disordered" evidence="1">
    <location>
        <begin position="43"/>
        <end position="212"/>
    </location>
</feature>
<evidence type="ECO:0000259" key="2">
    <source>
        <dbReference type="Pfam" id="PF14478"/>
    </source>
</evidence>
<reference evidence="4" key="1">
    <citation type="journal article" date="2019" name="Int. J. Syst. Evol. Microbiol.">
        <title>The Global Catalogue of Microorganisms (GCM) 10K type strain sequencing project: providing services to taxonomists for standard genome sequencing and annotation.</title>
        <authorList>
            <consortium name="The Broad Institute Genomics Platform"/>
            <consortium name="The Broad Institute Genome Sequencing Center for Infectious Disease"/>
            <person name="Wu L."/>
            <person name="Ma J."/>
        </authorList>
    </citation>
    <scope>NUCLEOTIDE SEQUENCE [LARGE SCALE GENOMIC DNA]</scope>
    <source>
        <strain evidence="4">KCTC 33676</strain>
    </source>
</reference>
<feature type="compositionally biased region" description="Polar residues" evidence="1">
    <location>
        <begin position="43"/>
        <end position="57"/>
    </location>
</feature>
<gene>
    <name evidence="3" type="ORF">ACFSUC_05655</name>
</gene>